<feature type="transmembrane region" description="Helical" evidence="1">
    <location>
        <begin position="6"/>
        <end position="29"/>
    </location>
</feature>
<protein>
    <submittedName>
        <fullName evidence="3">Fatty acid desaturase</fullName>
    </submittedName>
</protein>
<keyword evidence="4" id="KW-1185">Reference proteome</keyword>
<evidence type="ECO:0000313" key="3">
    <source>
        <dbReference type="EMBL" id="RVU24768.1"/>
    </source>
</evidence>
<dbReference type="GO" id="GO:0006629">
    <property type="term" value="P:lipid metabolic process"/>
    <property type="evidence" value="ECO:0007669"/>
    <property type="project" value="InterPro"/>
</dbReference>
<dbReference type="AlphaFoldDB" id="A0A437PR92"/>
<feature type="domain" description="Fatty acid desaturase" evidence="2">
    <location>
        <begin position="41"/>
        <end position="120"/>
    </location>
</feature>
<feature type="domain" description="Fatty acid desaturase" evidence="2">
    <location>
        <begin position="125"/>
        <end position="225"/>
    </location>
</feature>
<evidence type="ECO:0000256" key="1">
    <source>
        <dbReference type="SAM" id="Phobius"/>
    </source>
</evidence>
<proteinExistence type="predicted"/>
<accession>A0A437PR92</accession>
<feature type="transmembrane region" description="Helical" evidence="1">
    <location>
        <begin position="128"/>
        <end position="148"/>
    </location>
</feature>
<evidence type="ECO:0000313" key="4">
    <source>
        <dbReference type="Proteomes" id="UP000282832"/>
    </source>
</evidence>
<feature type="transmembrane region" description="Helical" evidence="1">
    <location>
        <begin position="154"/>
        <end position="175"/>
    </location>
</feature>
<evidence type="ECO:0000259" key="2">
    <source>
        <dbReference type="Pfam" id="PF00487"/>
    </source>
</evidence>
<reference evidence="3 4" key="1">
    <citation type="submission" date="2019-01" db="EMBL/GenBank/DDBJ databases">
        <authorList>
            <person name="Chen W.-M."/>
        </authorList>
    </citation>
    <scope>NUCLEOTIDE SEQUENCE [LARGE SCALE GENOMIC DNA]</scope>
    <source>
        <strain evidence="3 4">FSY-15</strain>
    </source>
</reference>
<dbReference type="OrthoDB" id="9792534at2"/>
<dbReference type="Pfam" id="PF00487">
    <property type="entry name" value="FA_desaturase"/>
    <property type="match status" value="2"/>
</dbReference>
<dbReference type="InterPro" id="IPR005804">
    <property type="entry name" value="FA_desaturase_dom"/>
</dbReference>
<feature type="transmembrane region" description="Helical" evidence="1">
    <location>
        <begin position="38"/>
        <end position="56"/>
    </location>
</feature>
<dbReference type="EMBL" id="SACY01000003">
    <property type="protein sequence ID" value="RVU24768.1"/>
    <property type="molecule type" value="Genomic_DNA"/>
</dbReference>
<dbReference type="Proteomes" id="UP000282832">
    <property type="component" value="Unassembled WGS sequence"/>
</dbReference>
<name>A0A437PR92_9BACT</name>
<gene>
    <name evidence="3" type="ORF">EOJ36_07075</name>
</gene>
<keyword evidence="1" id="KW-0812">Transmembrane</keyword>
<dbReference type="RefSeq" id="WP_127803788.1">
    <property type="nucleotide sequence ID" value="NZ_SACY01000003.1"/>
</dbReference>
<keyword evidence="1" id="KW-1133">Transmembrane helix</keyword>
<comment type="caution">
    <text evidence="3">The sequence shown here is derived from an EMBL/GenBank/DDBJ whole genome shotgun (WGS) entry which is preliminary data.</text>
</comment>
<sequence length="226" mass="27254">MQKSEYQFTGIGIAFTILICWFLHLYFLLHQNLTFNNFYLFVGILIQTHLYTGLFITSHDSIHGVVSPKYPRINRLLGQTATLLFAFNRYSILEKKHHLHHQFVNTEKDPDVHQGNFFIWWFKFMKQYISWQQIIAMAIAYNVLKIWFPMWNLILFWELPAILSTLQLFYFGTYLPHMGIHNNEHHSGTQSKNHLWAFISCYFFGYHYEHHAYPYLPWWQLPKAKN</sequence>
<keyword evidence="1" id="KW-0472">Membrane</keyword>
<organism evidence="3 4">
    <name type="scientific">Sandaracinomonas limnophila</name>
    <dbReference type="NCBI Taxonomy" id="1862386"/>
    <lineage>
        <taxon>Bacteria</taxon>
        <taxon>Pseudomonadati</taxon>
        <taxon>Bacteroidota</taxon>
        <taxon>Cytophagia</taxon>
        <taxon>Cytophagales</taxon>
        <taxon>Flectobacillaceae</taxon>
        <taxon>Sandaracinomonas</taxon>
    </lineage>
</organism>